<organism evidence="1 2">
    <name type="scientific">Geoglobus acetivorans</name>
    <dbReference type="NCBI Taxonomy" id="565033"/>
    <lineage>
        <taxon>Archaea</taxon>
        <taxon>Methanobacteriati</taxon>
        <taxon>Methanobacteriota</taxon>
        <taxon>Archaeoglobi</taxon>
        <taxon>Archaeoglobales</taxon>
        <taxon>Archaeoglobaceae</taxon>
        <taxon>Geoglobus</taxon>
    </lineage>
</organism>
<dbReference type="RefSeq" id="WP_193808173.1">
    <property type="nucleotide sequence ID" value="NZ_CP087714.1"/>
</dbReference>
<accession>A0ABZ3H2Q5</accession>
<dbReference type="EMBL" id="CP087714">
    <property type="protein sequence ID" value="XAT63015.1"/>
    <property type="molecule type" value="Genomic_DNA"/>
</dbReference>
<evidence type="ECO:0000313" key="1">
    <source>
        <dbReference type="EMBL" id="XAT63015.1"/>
    </source>
</evidence>
<sequence length="50" mass="5683">MTNWYLGGRIAEKKVAGWLKKPGFIIVARKQEGLLLMFIMVTAEISGLFR</sequence>
<proteinExistence type="predicted"/>
<protein>
    <submittedName>
        <fullName evidence="1">Uncharacterized protein</fullName>
    </submittedName>
</protein>
<dbReference type="Proteomes" id="UP001492541">
    <property type="component" value="Chromosome"/>
</dbReference>
<evidence type="ECO:0000313" key="2">
    <source>
        <dbReference type="Proteomes" id="UP001492541"/>
    </source>
</evidence>
<reference evidence="1 2" key="1">
    <citation type="submission" date="2021-11" db="EMBL/GenBank/DDBJ databases">
        <title>Whole genome of Geoglobus acetivorans.</title>
        <authorList>
            <person name="Liu D."/>
        </authorList>
    </citation>
    <scope>NUCLEOTIDE SEQUENCE [LARGE SCALE GENOMIC DNA]</scope>
    <source>
        <strain evidence="1 2">SBH6</strain>
    </source>
</reference>
<name>A0ABZ3H2Q5_GEOAI</name>
<keyword evidence="2" id="KW-1185">Reference proteome</keyword>
<gene>
    <name evidence="1" type="ORF">LPQ35_07065</name>
</gene>
<dbReference type="GeneID" id="90449436"/>